<feature type="transmembrane region" description="Helical" evidence="1">
    <location>
        <begin position="113"/>
        <end position="133"/>
    </location>
</feature>
<feature type="transmembrane region" description="Helical" evidence="1">
    <location>
        <begin position="65"/>
        <end position="87"/>
    </location>
</feature>
<sequence>MILIDLFVAFVIGLILTLIFWPRFRASGSWSNWAGLAGFLWFFILVFLASWLGGVWIAPVGPRVWGIYFFPFLLMGLLFALLLAATAPIRPPRARRQTLAEAREEPTVEEGTFVVLNFFYWILLIALLISILARYGA</sequence>
<dbReference type="EMBL" id="VTOW01000002">
    <property type="protein sequence ID" value="NKE71822.1"/>
    <property type="molecule type" value="Genomic_DNA"/>
</dbReference>
<keyword evidence="1" id="KW-1133">Transmembrane helix</keyword>
<evidence type="ECO:0000313" key="2">
    <source>
        <dbReference type="EMBL" id="NKE71822.1"/>
    </source>
</evidence>
<evidence type="ECO:0008006" key="4">
    <source>
        <dbReference type="Google" id="ProtNLM"/>
    </source>
</evidence>
<proteinExistence type="predicted"/>
<evidence type="ECO:0000313" key="3">
    <source>
        <dbReference type="Proteomes" id="UP000534783"/>
    </source>
</evidence>
<keyword evidence="1" id="KW-0812">Transmembrane</keyword>
<dbReference type="Proteomes" id="UP000534783">
    <property type="component" value="Unassembled WGS sequence"/>
</dbReference>
<comment type="caution">
    <text evidence="2">The sequence shown here is derived from an EMBL/GenBank/DDBJ whole genome shotgun (WGS) entry which is preliminary data.</text>
</comment>
<keyword evidence="1" id="KW-0472">Membrane</keyword>
<accession>A0A7X6DR57</accession>
<keyword evidence="3" id="KW-1185">Reference proteome</keyword>
<evidence type="ECO:0000256" key="1">
    <source>
        <dbReference type="SAM" id="Phobius"/>
    </source>
</evidence>
<reference evidence="2 3" key="1">
    <citation type="journal article" date="2020" name="Nature">
        <title>Bacterial chemolithoautotrophy via manganese oxidation.</title>
        <authorList>
            <person name="Yu H."/>
            <person name="Leadbetter J.R."/>
        </authorList>
    </citation>
    <scope>NUCLEOTIDE SEQUENCE [LARGE SCALE GENOMIC DNA]</scope>
    <source>
        <strain evidence="2 3">Mn-1</strain>
    </source>
</reference>
<protein>
    <recommendedName>
        <fullName evidence="4">Transmembrane protein</fullName>
    </recommendedName>
</protein>
<dbReference type="AlphaFoldDB" id="A0A7X6DR57"/>
<name>A0A7X6DR57_9BACT</name>
<organism evidence="2 3">
    <name type="scientific">Candidatus Manganitrophus noduliformans</name>
    <dbReference type="NCBI Taxonomy" id="2606439"/>
    <lineage>
        <taxon>Bacteria</taxon>
        <taxon>Pseudomonadati</taxon>
        <taxon>Nitrospirota</taxon>
        <taxon>Nitrospiria</taxon>
        <taxon>Candidatus Troglogloeales</taxon>
        <taxon>Candidatus Manganitrophaceae</taxon>
        <taxon>Candidatus Manganitrophus</taxon>
    </lineage>
</organism>
<dbReference type="RefSeq" id="WP_168060800.1">
    <property type="nucleotide sequence ID" value="NZ_VTOW01000002.1"/>
</dbReference>
<feature type="transmembrane region" description="Helical" evidence="1">
    <location>
        <begin position="36"/>
        <end position="59"/>
    </location>
</feature>
<feature type="transmembrane region" description="Helical" evidence="1">
    <location>
        <begin position="6"/>
        <end position="24"/>
    </location>
</feature>
<gene>
    <name evidence="2" type="ORF">MNODULE_13825</name>
</gene>